<dbReference type="EMBL" id="AABVLA010000032">
    <property type="protein sequence ID" value="EAJ1622441.1"/>
    <property type="molecule type" value="Genomic_DNA"/>
</dbReference>
<organism evidence="1 2">
    <name type="scientific">Campylobacter upsaliensis</name>
    <dbReference type="NCBI Taxonomy" id="28080"/>
    <lineage>
        <taxon>Bacteria</taxon>
        <taxon>Pseudomonadati</taxon>
        <taxon>Campylobacterota</taxon>
        <taxon>Epsilonproteobacteria</taxon>
        <taxon>Campylobacterales</taxon>
        <taxon>Campylobacteraceae</taxon>
        <taxon>Campylobacter</taxon>
    </lineage>
</organism>
<accession>A0A7U8B440</accession>
<gene>
    <name evidence="1" type="ORF">CT510_07275</name>
</gene>
<proteinExistence type="predicted"/>
<dbReference type="AlphaFoldDB" id="A0A7U8B440"/>
<name>A0A7U8B440_CAMUP</name>
<comment type="caution">
    <text evidence="1">The sequence shown here is derived from an EMBL/GenBank/DDBJ whole genome shotgun (WGS) entry which is preliminary data.</text>
</comment>
<keyword evidence="2" id="KW-1185">Reference proteome</keyword>
<dbReference type="Proteomes" id="UP000535305">
    <property type="component" value="Unassembled WGS sequence"/>
</dbReference>
<reference evidence="1 2" key="1">
    <citation type="submission" date="2018-06" db="EMBL/GenBank/DDBJ databases">
        <authorList>
            <consortium name="PulseNet: The National Subtyping Network for Foodborne Disease Surveillance"/>
            <person name="Tarr C.L."/>
            <person name="Trees E."/>
            <person name="Katz L.S."/>
            <person name="Carleton-Romer H.A."/>
            <person name="Stroika S."/>
            <person name="Kucerova Z."/>
            <person name="Roache K.F."/>
            <person name="Sabol A.L."/>
            <person name="Besser J."/>
            <person name="Gerner-Smidt P."/>
        </authorList>
    </citation>
    <scope>NUCLEOTIDE SEQUENCE [LARGE SCALE GENOMIC DNA]</scope>
    <source>
        <strain evidence="1 2">PNUSAC003104</strain>
    </source>
</reference>
<protein>
    <submittedName>
        <fullName evidence="1">Uncharacterized protein</fullName>
    </submittedName>
</protein>
<sequence length="76" mass="9055">MTMIENNIAQKELDNPLNEHLMYISEIKNKLIEAYEAIEDLYGYYEHNSNFANQIIHLAYKLEYINKDLNELFGLE</sequence>
<evidence type="ECO:0000313" key="2">
    <source>
        <dbReference type="Proteomes" id="UP000535305"/>
    </source>
</evidence>
<evidence type="ECO:0000313" key="1">
    <source>
        <dbReference type="EMBL" id="EAJ1622441.1"/>
    </source>
</evidence>